<feature type="compositionally biased region" description="Basic residues" evidence="1">
    <location>
        <begin position="29"/>
        <end position="41"/>
    </location>
</feature>
<evidence type="ECO:0008006" key="4">
    <source>
        <dbReference type="Google" id="ProtNLM"/>
    </source>
</evidence>
<evidence type="ECO:0000313" key="2">
    <source>
        <dbReference type="EMBL" id="TKR60073.1"/>
    </source>
</evidence>
<accession>A0A4U5LVB5</accession>
<organism evidence="2 3">
    <name type="scientific">Steinernema carpocapsae</name>
    <name type="common">Entomopathogenic nematode</name>
    <dbReference type="NCBI Taxonomy" id="34508"/>
    <lineage>
        <taxon>Eukaryota</taxon>
        <taxon>Metazoa</taxon>
        <taxon>Ecdysozoa</taxon>
        <taxon>Nematoda</taxon>
        <taxon>Chromadorea</taxon>
        <taxon>Rhabditida</taxon>
        <taxon>Tylenchina</taxon>
        <taxon>Panagrolaimomorpha</taxon>
        <taxon>Strongyloidoidea</taxon>
        <taxon>Steinernematidae</taxon>
        <taxon>Steinernema</taxon>
    </lineage>
</organism>
<dbReference type="Gene3D" id="2.60.210.10">
    <property type="entry name" value="Apoptosis, Tumor Necrosis Factor Receptor Associated Protein 2, Chain A"/>
    <property type="match status" value="1"/>
</dbReference>
<dbReference type="AlphaFoldDB" id="A0A4U5LVB5"/>
<dbReference type="Proteomes" id="UP000298663">
    <property type="component" value="Unassembled WGS sequence"/>
</dbReference>
<reference evidence="2 3" key="1">
    <citation type="journal article" date="2015" name="Genome Biol.">
        <title>Comparative genomics of Steinernema reveals deeply conserved gene regulatory networks.</title>
        <authorList>
            <person name="Dillman A.R."/>
            <person name="Macchietto M."/>
            <person name="Porter C.F."/>
            <person name="Rogers A."/>
            <person name="Williams B."/>
            <person name="Antoshechkin I."/>
            <person name="Lee M.M."/>
            <person name="Goodwin Z."/>
            <person name="Lu X."/>
            <person name="Lewis E.E."/>
            <person name="Goodrich-Blair H."/>
            <person name="Stock S.P."/>
            <person name="Adams B.J."/>
            <person name="Sternberg P.W."/>
            <person name="Mortazavi A."/>
        </authorList>
    </citation>
    <scope>NUCLEOTIDE SEQUENCE [LARGE SCALE GENOMIC DNA]</scope>
    <source>
        <strain evidence="2 3">ALL</strain>
    </source>
</reference>
<reference evidence="2 3" key="2">
    <citation type="journal article" date="2019" name="G3 (Bethesda)">
        <title>Hybrid Assembly of the Genome of the Entomopathogenic Nematode Steinernema carpocapsae Identifies the X-Chromosome.</title>
        <authorList>
            <person name="Serra L."/>
            <person name="Macchietto M."/>
            <person name="Macias-Munoz A."/>
            <person name="McGill C.J."/>
            <person name="Rodriguez I.M."/>
            <person name="Rodriguez B."/>
            <person name="Murad R."/>
            <person name="Mortazavi A."/>
        </authorList>
    </citation>
    <scope>NUCLEOTIDE SEQUENCE [LARGE SCALE GENOMIC DNA]</scope>
    <source>
        <strain evidence="2 3">ALL</strain>
    </source>
</reference>
<evidence type="ECO:0000313" key="3">
    <source>
        <dbReference type="Proteomes" id="UP000298663"/>
    </source>
</evidence>
<gene>
    <name evidence="2" type="ORF">L596_029659</name>
</gene>
<name>A0A4U5LVB5_STECR</name>
<proteinExistence type="predicted"/>
<evidence type="ECO:0000256" key="1">
    <source>
        <dbReference type="SAM" id="MobiDB-lite"/>
    </source>
</evidence>
<keyword evidence="3" id="KW-1185">Reference proteome</keyword>
<sequence length="193" mass="22950">MTTIPSIYGRYSSEAWLPKERVNMVIKTRRHRTHQPRRYRRQPPNLDPQPPLADGRLLADDGCKQFRIVRNTSKRVFRDHLTPKIMFGNHAWRMKFNCTDFSWYGRPGPWFGVTVELCPEENVDYNFCAKIEVVLQSWKNPRTDLIRVLYGRFQPDRPKEMWPVVLRLDHLNNEELGYSVNGNSIVEMRVTYI</sequence>
<dbReference type="EMBL" id="AZBU02000012">
    <property type="protein sequence ID" value="TKR60073.1"/>
    <property type="molecule type" value="Genomic_DNA"/>
</dbReference>
<dbReference type="InterPro" id="IPR008974">
    <property type="entry name" value="TRAF-like"/>
</dbReference>
<protein>
    <recommendedName>
        <fullName evidence="4">MATH domain-containing protein</fullName>
    </recommendedName>
</protein>
<dbReference type="SUPFAM" id="SSF49599">
    <property type="entry name" value="TRAF domain-like"/>
    <property type="match status" value="1"/>
</dbReference>
<comment type="caution">
    <text evidence="2">The sequence shown here is derived from an EMBL/GenBank/DDBJ whole genome shotgun (WGS) entry which is preliminary data.</text>
</comment>
<feature type="region of interest" description="Disordered" evidence="1">
    <location>
        <begin position="29"/>
        <end position="51"/>
    </location>
</feature>